<dbReference type="EMBL" id="RSED01000005">
    <property type="protein sequence ID" value="RRS04841.1"/>
    <property type="molecule type" value="Genomic_DNA"/>
</dbReference>
<dbReference type="Pfam" id="PF00300">
    <property type="entry name" value="His_Phos_1"/>
    <property type="match status" value="2"/>
</dbReference>
<name>A0A3R8U558_9BURK</name>
<sequence length="230" mass="25058">MGAIYFIRHGQASFGSNDYDQLSPTGHEQGRVLGAALKARGVVPDLIISGSMKRHQETAINCLETLGCDLPMELHQGVNEFNHENVIEVSEPRYVDKLVMMGDMAASGDPRRAFQSFFKGAVTRWVEGEFAHEYAESWADFRARCVAALDDIVKQTNPKGTTLVFTSGGTISVICAHLLGLSDAQAFTINWTLANAGVTKLLAGRDGLHLISVNEHAHLEGGDKALLTYR</sequence>
<dbReference type="SMART" id="SM00855">
    <property type="entry name" value="PGAM"/>
    <property type="match status" value="1"/>
</dbReference>
<dbReference type="PANTHER" id="PTHR20935:SF0">
    <property type="entry name" value="SERINE_THREONINE-PROTEIN PHOSPHATASE PGAM5, MITOCHONDRIAL"/>
    <property type="match status" value="1"/>
</dbReference>
<evidence type="ECO:0000313" key="3">
    <source>
        <dbReference type="Proteomes" id="UP000269265"/>
    </source>
</evidence>
<dbReference type="InterPro" id="IPR051021">
    <property type="entry name" value="Mito_Ser/Thr_phosphatase"/>
</dbReference>
<comment type="caution">
    <text evidence="2">The sequence shown here is derived from an EMBL/GenBank/DDBJ whole genome shotgun (WGS) entry which is preliminary data.</text>
</comment>
<gene>
    <name evidence="2" type="ORF">EIP75_07600</name>
</gene>
<dbReference type="SUPFAM" id="SSF53254">
    <property type="entry name" value="Phosphoglycerate mutase-like"/>
    <property type="match status" value="1"/>
</dbReference>
<dbReference type="InterPro" id="IPR029033">
    <property type="entry name" value="His_PPase_superfam"/>
</dbReference>
<dbReference type="GO" id="GO:0016787">
    <property type="term" value="F:hydrolase activity"/>
    <property type="evidence" value="ECO:0007669"/>
    <property type="project" value="UniProtKB-KW"/>
</dbReference>
<evidence type="ECO:0000256" key="1">
    <source>
        <dbReference type="ARBA" id="ARBA00022801"/>
    </source>
</evidence>
<dbReference type="Gene3D" id="3.40.50.1240">
    <property type="entry name" value="Phosphoglycerate mutase-like"/>
    <property type="match status" value="1"/>
</dbReference>
<dbReference type="AlphaFoldDB" id="A0A3R8U558"/>
<proteinExistence type="predicted"/>
<dbReference type="Proteomes" id="UP000269265">
    <property type="component" value="Unassembled WGS sequence"/>
</dbReference>
<evidence type="ECO:0000313" key="2">
    <source>
        <dbReference type="EMBL" id="RRS04841.1"/>
    </source>
</evidence>
<organism evidence="2 3">
    <name type="scientific">Aquabacterium soli</name>
    <dbReference type="NCBI Taxonomy" id="2493092"/>
    <lineage>
        <taxon>Bacteria</taxon>
        <taxon>Pseudomonadati</taxon>
        <taxon>Pseudomonadota</taxon>
        <taxon>Betaproteobacteria</taxon>
        <taxon>Burkholderiales</taxon>
        <taxon>Aquabacterium</taxon>
    </lineage>
</organism>
<protein>
    <submittedName>
        <fullName evidence="2">Histidine phosphatase family protein</fullName>
    </submittedName>
</protein>
<dbReference type="PANTHER" id="PTHR20935">
    <property type="entry name" value="PHOSPHOGLYCERATE MUTASE-RELATED"/>
    <property type="match status" value="1"/>
</dbReference>
<dbReference type="OrthoDB" id="280692at2"/>
<reference evidence="2 3" key="1">
    <citation type="submission" date="2018-12" db="EMBL/GenBank/DDBJ databases">
        <title>The whole draft genome of Aquabacterium sp. SJQ9.</title>
        <authorList>
            <person name="Sun L."/>
            <person name="Gao X."/>
            <person name="Chen W."/>
            <person name="Huang K."/>
        </authorList>
    </citation>
    <scope>NUCLEOTIDE SEQUENCE [LARGE SCALE GENOMIC DNA]</scope>
    <source>
        <strain evidence="2 3">SJQ9</strain>
    </source>
</reference>
<dbReference type="InterPro" id="IPR013078">
    <property type="entry name" value="His_Pase_superF_clade-1"/>
</dbReference>
<dbReference type="CDD" id="cd07067">
    <property type="entry name" value="HP_PGM_like"/>
    <property type="match status" value="1"/>
</dbReference>
<keyword evidence="3" id="KW-1185">Reference proteome</keyword>
<dbReference type="RefSeq" id="WP_125242659.1">
    <property type="nucleotide sequence ID" value="NZ_RSED01000005.1"/>
</dbReference>
<keyword evidence="1" id="KW-0378">Hydrolase</keyword>
<accession>A0A3R8U558</accession>